<feature type="domain" description="Methyltransferase" evidence="3">
    <location>
        <begin position="102"/>
        <end position="196"/>
    </location>
</feature>
<dbReference type="GO" id="GO:0046872">
    <property type="term" value="F:metal ion binding"/>
    <property type="evidence" value="ECO:0007669"/>
    <property type="project" value="UniProtKB-KW"/>
</dbReference>
<feature type="binding site" evidence="2">
    <location>
        <position position="200"/>
    </location>
    <ligand>
        <name>S-adenosyl-L-methionine</name>
        <dbReference type="ChEBI" id="CHEBI:59789"/>
    </ligand>
</feature>
<evidence type="ECO:0000259" key="4">
    <source>
        <dbReference type="Pfam" id="PF21302"/>
    </source>
</evidence>
<keyword evidence="2" id="KW-0949">S-adenosyl-L-methionine</keyword>
<dbReference type="CDD" id="cd02440">
    <property type="entry name" value="AdoMet_MTases"/>
    <property type="match status" value="1"/>
</dbReference>
<reference evidence="5 6" key="1">
    <citation type="journal article" date="2015" name="Genome Announc.">
        <title>Expanding the biotechnology potential of lactobacilli through comparative genomics of 213 strains and associated genera.</title>
        <authorList>
            <person name="Sun Z."/>
            <person name="Harris H.M."/>
            <person name="McCann A."/>
            <person name="Guo C."/>
            <person name="Argimon S."/>
            <person name="Zhang W."/>
            <person name="Yang X."/>
            <person name="Jeffery I.B."/>
            <person name="Cooney J.C."/>
            <person name="Kagawa T.F."/>
            <person name="Liu W."/>
            <person name="Song Y."/>
            <person name="Salvetti E."/>
            <person name="Wrobel A."/>
            <person name="Rasinkangas P."/>
            <person name="Parkhill J."/>
            <person name="Rea M.C."/>
            <person name="O'Sullivan O."/>
            <person name="Ritari J."/>
            <person name="Douillard F.P."/>
            <person name="Paul Ross R."/>
            <person name="Yang R."/>
            <person name="Briner A.E."/>
            <person name="Felis G.E."/>
            <person name="de Vos W.M."/>
            <person name="Barrangou R."/>
            <person name="Klaenhammer T.R."/>
            <person name="Caufield P.W."/>
            <person name="Cui Y."/>
            <person name="Zhang H."/>
            <person name="O'Toole P.W."/>
        </authorList>
    </citation>
    <scope>NUCLEOTIDE SEQUENCE [LARGE SCALE GENOMIC DNA]</scope>
    <source>
        <strain evidence="5 6">DSM 18390</strain>
    </source>
</reference>
<evidence type="ECO:0000259" key="3">
    <source>
        <dbReference type="Pfam" id="PF13847"/>
    </source>
</evidence>
<evidence type="ECO:0000313" key="6">
    <source>
        <dbReference type="Proteomes" id="UP000051010"/>
    </source>
</evidence>
<dbReference type="InterPro" id="IPR016718">
    <property type="entry name" value="rRNA_m1G-MeTrfase_A_prd"/>
</dbReference>
<dbReference type="InterPro" id="IPR029063">
    <property type="entry name" value="SAM-dependent_MTases_sf"/>
</dbReference>
<protein>
    <submittedName>
        <fullName evidence="5">Uncharacterized protein</fullName>
    </submittedName>
</protein>
<dbReference type="EMBL" id="AZFZ01000016">
    <property type="protein sequence ID" value="KRM44287.1"/>
    <property type="molecule type" value="Genomic_DNA"/>
</dbReference>
<feature type="binding site" evidence="2">
    <location>
        <position position="87"/>
    </location>
    <ligand>
        <name>S-adenosyl-L-methionine</name>
        <dbReference type="ChEBI" id="CHEBI:59789"/>
    </ligand>
</feature>
<gene>
    <name evidence="5" type="ORF">FD47_GL000670</name>
</gene>
<feature type="domain" description="23S rRNA (guanine(745)-N(1))-methyltransferase N-terminal" evidence="4">
    <location>
        <begin position="26"/>
        <end position="58"/>
    </location>
</feature>
<dbReference type="AlphaFoldDB" id="A0A0R1YQA2"/>
<keyword evidence="1" id="KW-0479">Metal-binding</keyword>
<dbReference type="SUPFAM" id="SSF53335">
    <property type="entry name" value="S-adenosyl-L-methionine-dependent methyltransferases"/>
    <property type="match status" value="1"/>
</dbReference>
<dbReference type="InterPro" id="IPR048647">
    <property type="entry name" value="RlmA_N"/>
</dbReference>
<organism evidence="5 6">
    <name type="scientific">Lentilactobacillus parafarraginis DSM 18390 = JCM 14109</name>
    <dbReference type="NCBI Taxonomy" id="1423786"/>
    <lineage>
        <taxon>Bacteria</taxon>
        <taxon>Bacillati</taxon>
        <taxon>Bacillota</taxon>
        <taxon>Bacilli</taxon>
        <taxon>Lactobacillales</taxon>
        <taxon>Lactobacillaceae</taxon>
        <taxon>Lentilactobacillus</taxon>
    </lineage>
</organism>
<keyword evidence="1" id="KW-0862">Zinc</keyword>
<dbReference type="Gene3D" id="3.40.50.150">
    <property type="entry name" value="Vaccinia Virus protein VP39"/>
    <property type="match status" value="1"/>
</dbReference>
<dbReference type="Pfam" id="PF21302">
    <property type="entry name" value="Zn_ribbon_RlmA"/>
    <property type="match status" value="1"/>
</dbReference>
<dbReference type="InterPro" id="IPR025714">
    <property type="entry name" value="Methyltranfer_dom"/>
</dbReference>
<dbReference type="Proteomes" id="UP000051010">
    <property type="component" value="Unassembled WGS sequence"/>
</dbReference>
<evidence type="ECO:0000313" key="5">
    <source>
        <dbReference type="EMBL" id="KRM44287.1"/>
    </source>
</evidence>
<sequence length="290" mass="32706">MKDEVDKIVKKIDLAKAFVTTHIGLFRCPVCGQPFSEVVGYSLRCPNRHGFDLSKKGTLYFLTKNANNEYDRQMLASRQRMLGAGLFDPIVKAIAAEMSSSPETIMDVGCGEATPLTKLLKMRAKKDVAVGFDISKDGINLATQQDVEAFFCVADLAHLPFNDHQFSTIIDLFSPSAYQEFNRVVAPGGKLIKIIPNSGYLHELRQLLYGGTGENSQYSNEKVFDLFKTHYPDARIETLTYQFHIPEGMQRDMMIMTPLHWGRDQREDVDQQLSELTDITVDVSILTNHF</sequence>
<dbReference type="GO" id="GO:0008168">
    <property type="term" value="F:methyltransferase activity"/>
    <property type="evidence" value="ECO:0007669"/>
    <property type="project" value="InterPro"/>
</dbReference>
<feature type="binding site" evidence="1">
    <location>
        <position position="49"/>
    </location>
    <ligand>
        <name>Zn(2+)</name>
        <dbReference type="ChEBI" id="CHEBI:29105"/>
    </ligand>
</feature>
<feature type="binding site" evidence="1">
    <location>
        <position position="31"/>
    </location>
    <ligand>
        <name>Zn(2+)</name>
        <dbReference type="ChEBI" id="CHEBI:29105"/>
    </ligand>
</feature>
<feature type="binding site" evidence="1">
    <location>
        <position position="45"/>
    </location>
    <ligand>
        <name>Zn(2+)</name>
        <dbReference type="ChEBI" id="CHEBI:29105"/>
    </ligand>
</feature>
<name>A0A0R1YQA2_9LACO</name>
<accession>A0A0R1YQA2</accession>
<feature type="binding site" evidence="1">
    <location>
        <position position="28"/>
    </location>
    <ligand>
        <name>Zn(2+)</name>
        <dbReference type="ChEBI" id="CHEBI:29105"/>
    </ligand>
</feature>
<dbReference type="PATRIC" id="fig|1423786.4.peg.704"/>
<evidence type="ECO:0000256" key="1">
    <source>
        <dbReference type="PIRSR" id="PIRSR018249-1"/>
    </source>
</evidence>
<dbReference type="Pfam" id="PF13847">
    <property type="entry name" value="Methyltransf_31"/>
    <property type="match status" value="1"/>
</dbReference>
<dbReference type="PIRSF" id="PIRSF018249">
    <property type="entry name" value="MyrA_prd"/>
    <property type="match status" value="1"/>
</dbReference>
<evidence type="ECO:0000256" key="2">
    <source>
        <dbReference type="PIRSR" id="PIRSR018249-2"/>
    </source>
</evidence>
<proteinExistence type="predicted"/>
<comment type="caution">
    <text evidence="5">The sequence shown here is derived from an EMBL/GenBank/DDBJ whole genome shotgun (WGS) entry which is preliminary data.</text>
</comment>